<dbReference type="Proteomes" id="UP000800038">
    <property type="component" value="Unassembled WGS sequence"/>
</dbReference>
<accession>A0A6A5S489</accession>
<sequence length="251" mass="28337">MSPEPRSKILLPLYIYPHPGAWDPLYTTISANPHLHFLIIINPNSGPGAAPWWPNPDYIREIPRLNAFPNVTTLGYVRATYCERPVEDLFADIEAYAERSNDKAHPGLGVQGIFVDETVNLYTEDAKRYLDSIDQKVERSFGFSSDRMAVHNPGTAVNTGLATPGPDITVVVETSYEHFVTEEYQEWLAISPYDRSRSCYMVHSVPEQEVECLAIELRERAEYMFVTSATVDFYASFATSWETFVAVMAAI</sequence>
<organism evidence="1 2">
    <name type="scientific">Clathrospora elynae</name>
    <dbReference type="NCBI Taxonomy" id="706981"/>
    <lineage>
        <taxon>Eukaryota</taxon>
        <taxon>Fungi</taxon>
        <taxon>Dikarya</taxon>
        <taxon>Ascomycota</taxon>
        <taxon>Pezizomycotina</taxon>
        <taxon>Dothideomycetes</taxon>
        <taxon>Pleosporomycetidae</taxon>
        <taxon>Pleosporales</taxon>
        <taxon>Diademaceae</taxon>
        <taxon>Clathrospora</taxon>
    </lineage>
</organism>
<dbReference type="PANTHER" id="PTHR35040">
    <property type="match status" value="1"/>
</dbReference>
<name>A0A6A5S489_9PLEO</name>
<dbReference type="Pfam" id="PF12138">
    <property type="entry name" value="Spherulin4"/>
    <property type="match status" value="1"/>
</dbReference>
<dbReference type="EMBL" id="ML976337">
    <property type="protein sequence ID" value="KAF1934962.1"/>
    <property type="molecule type" value="Genomic_DNA"/>
</dbReference>
<keyword evidence="2" id="KW-1185">Reference proteome</keyword>
<dbReference type="OrthoDB" id="5342184at2759"/>
<protein>
    <recommendedName>
        <fullName evidence="3">Cell surface protein</fullName>
    </recommendedName>
</protein>
<gene>
    <name evidence="1" type="ORF">EJ02DRAFT_460788</name>
</gene>
<proteinExistence type="predicted"/>
<dbReference type="InterPro" id="IPR021986">
    <property type="entry name" value="Spherulin4"/>
</dbReference>
<evidence type="ECO:0000313" key="1">
    <source>
        <dbReference type="EMBL" id="KAF1934962.1"/>
    </source>
</evidence>
<dbReference type="AlphaFoldDB" id="A0A6A5S489"/>
<evidence type="ECO:0008006" key="3">
    <source>
        <dbReference type="Google" id="ProtNLM"/>
    </source>
</evidence>
<reference evidence="1" key="1">
    <citation type="journal article" date="2020" name="Stud. Mycol.">
        <title>101 Dothideomycetes genomes: a test case for predicting lifestyles and emergence of pathogens.</title>
        <authorList>
            <person name="Haridas S."/>
            <person name="Albert R."/>
            <person name="Binder M."/>
            <person name="Bloem J."/>
            <person name="Labutti K."/>
            <person name="Salamov A."/>
            <person name="Andreopoulos B."/>
            <person name="Baker S."/>
            <person name="Barry K."/>
            <person name="Bills G."/>
            <person name="Bluhm B."/>
            <person name="Cannon C."/>
            <person name="Castanera R."/>
            <person name="Culley D."/>
            <person name="Daum C."/>
            <person name="Ezra D."/>
            <person name="Gonzalez J."/>
            <person name="Henrissat B."/>
            <person name="Kuo A."/>
            <person name="Liang C."/>
            <person name="Lipzen A."/>
            <person name="Lutzoni F."/>
            <person name="Magnuson J."/>
            <person name="Mondo S."/>
            <person name="Nolan M."/>
            <person name="Ohm R."/>
            <person name="Pangilinan J."/>
            <person name="Park H.-J."/>
            <person name="Ramirez L."/>
            <person name="Alfaro M."/>
            <person name="Sun H."/>
            <person name="Tritt A."/>
            <person name="Yoshinaga Y."/>
            <person name="Zwiers L.-H."/>
            <person name="Turgeon B."/>
            <person name="Goodwin S."/>
            <person name="Spatafora J."/>
            <person name="Crous P."/>
            <person name="Grigoriev I."/>
        </authorList>
    </citation>
    <scope>NUCLEOTIDE SEQUENCE</scope>
    <source>
        <strain evidence="1">CBS 161.51</strain>
    </source>
</reference>
<evidence type="ECO:0000313" key="2">
    <source>
        <dbReference type="Proteomes" id="UP000800038"/>
    </source>
</evidence>
<dbReference type="PANTHER" id="PTHR35040:SF9">
    <property type="entry name" value="4-LIKE CELL SURFACE PROTEIN, PUTATIVE (AFU_ORTHOLOGUE AFUA_4G14080)-RELATED"/>
    <property type="match status" value="1"/>
</dbReference>